<proteinExistence type="predicted"/>
<keyword evidence="2" id="KW-1185">Reference proteome</keyword>
<accession>A0ABQ5V193</accession>
<dbReference type="Proteomes" id="UP001161390">
    <property type="component" value="Unassembled WGS sequence"/>
</dbReference>
<evidence type="ECO:0000313" key="2">
    <source>
        <dbReference type="Proteomes" id="UP001161390"/>
    </source>
</evidence>
<dbReference type="EMBL" id="BSNJ01000005">
    <property type="protein sequence ID" value="GLQ21319.1"/>
    <property type="molecule type" value="Genomic_DNA"/>
</dbReference>
<gene>
    <name evidence="1" type="ORF">GCM10007854_22740</name>
</gene>
<comment type="caution">
    <text evidence="1">The sequence shown here is derived from an EMBL/GenBank/DDBJ whole genome shotgun (WGS) entry which is preliminary data.</text>
</comment>
<name>A0ABQ5V193_9PROT</name>
<evidence type="ECO:0000313" key="1">
    <source>
        <dbReference type="EMBL" id="GLQ21319.1"/>
    </source>
</evidence>
<protein>
    <submittedName>
        <fullName evidence="1">Uncharacterized protein</fullName>
    </submittedName>
</protein>
<sequence>MVVSEPPGATVRSDIASSAPNALDGMVGCQPTPCSVSLPRKSDPVITVSLDGHDPISFKVTSAVATSATSIPHGTVVAGIAPGSHVVAGRANFLNRIPVGGRVVAGAVLTYGVGGVVDLATGANKNLSPNPVSVYLAPEGWEDEADPVEP</sequence>
<reference evidence="1" key="2">
    <citation type="submission" date="2023-01" db="EMBL/GenBank/DDBJ databases">
        <title>Draft genome sequence of Algimonas porphyrae strain NBRC 108216.</title>
        <authorList>
            <person name="Sun Q."/>
            <person name="Mori K."/>
        </authorList>
    </citation>
    <scope>NUCLEOTIDE SEQUENCE</scope>
    <source>
        <strain evidence="1">NBRC 108216</strain>
    </source>
</reference>
<organism evidence="1 2">
    <name type="scientific">Algimonas porphyrae</name>
    <dbReference type="NCBI Taxonomy" id="1128113"/>
    <lineage>
        <taxon>Bacteria</taxon>
        <taxon>Pseudomonadati</taxon>
        <taxon>Pseudomonadota</taxon>
        <taxon>Alphaproteobacteria</taxon>
        <taxon>Maricaulales</taxon>
        <taxon>Robiginitomaculaceae</taxon>
        <taxon>Algimonas</taxon>
    </lineage>
</organism>
<reference evidence="1" key="1">
    <citation type="journal article" date="2014" name="Int. J. Syst. Evol. Microbiol.">
        <title>Complete genome of a new Firmicutes species belonging to the dominant human colonic microbiota ('Ruminococcus bicirculans') reveals two chromosomes and a selective capacity to utilize plant glucans.</title>
        <authorList>
            <consortium name="NISC Comparative Sequencing Program"/>
            <person name="Wegmann U."/>
            <person name="Louis P."/>
            <person name="Goesmann A."/>
            <person name="Henrissat B."/>
            <person name="Duncan S.H."/>
            <person name="Flint H.J."/>
        </authorList>
    </citation>
    <scope>NUCLEOTIDE SEQUENCE</scope>
    <source>
        <strain evidence="1">NBRC 108216</strain>
    </source>
</reference>